<dbReference type="SUPFAM" id="SSF47413">
    <property type="entry name" value="lambda repressor-like DNA-binding domains"/>
    <property type="match status" value="1"/>
</dbReference>
<dbReference type="AlphaFoldDB" id="A0A9X4AMW4"/>
<dbReference type="Gene3D" id="1.10.260.40">
    <property type="entry name" value="lambda repressor-like DNA-binding domains"/>
    <property type="match status" value="1"/>
</dbReference>
<keyword evidence="1" id="KW-0238">DNA-binding</keyword>
<dbReference type="PANTHER" id="PTHR46797:SF24">
    <property type="entry name" value="DNA-BINDING PHAGE PROTEIN"/>
    <property type="match status" value="1"/>
</dbReference>
<dbReference type="RefSeq" id="WP_272437036.1">
    <property type="nucleotide sequence ID" value="NZ_JAMQKB010000012.1"/>
</dbReference>
<reference evidence="3" key="1">
    <citation type="submission" date="2022-06" db="EMBL/GenBank/DDBJ databases">
        <title>Aquibacillus sp. a new bacterium isolated from soil saline samples.</title>
        <authorList>
            <person name="Galisteo C."/>
            <person name="De La Haba R."/>
            <person name="Sanchez-Porro C."/>
            <person name="Ventosa A."/>
        </authorList>
    </citation>
    <scope>NUCLEOTIDE SEQUENCE</scope>
    <source>
        <strain evidence="3">3ASR75-11</strain>
    </source>
</reference>
<dbReference type="GO" id="GO:0003677">
    <property type="term" value="F:DNA binding"/>
    <property type="evidence" value="ECO:0007669"/>
    <property type="project" value="UniProtKB-KW"/>
</dbReference>
<dbReference type="GO" id="GO:0003700">
    <property type="term" value="F:DNA-binding transcription factor activity"/>
    <property type="evidence" value="ECO:0007669"/>
    <property type="project" value="TreeGrafter"/>
</dbReference>
<dbReference type="PANTHER" id="PTHR46797">
    <property type="entry name" value="HTH-TYPE TRANSCRIPTIONAL REGULATOR"/>
    <property type="match status" value="1"/>
</dbReference>
<feature type="domain" description="HTH cro/C1-type" evidence="2">
    <location>
        <begin position="14"/>
        <end position="68"/>
    </location>
</feature>
<dbReference type="InterPro" id="IPR050807">
    <property type="entry name" value="TransReg_Diox_bact_type"/>
</dbReference>
<dbReference type="PROSITE" id="PS50943">
    <property type="entry name" value="HTH_CROC1"/>
    <property type="match status" value="1"/>
</dbReference>
<protein>
    <submittedName>
        <fullName evidence="3">Helix-turn-helix domain-containing protein</fullName>
    </submittedName>
</protein>
<organism evidence="3 4">
    <name type="scientific">Terrihalobacillus insolitus</name>
    <dbReference type="NCBI Taxonomy" id="2950438"/>
    <lineage>
        <taxon>Bacteria</taxon>
        <taxon>Bacillati</taxon>
        <taxon>Bacillota</taxon>
        <taxon>Bacilli</taxon>
        <taxon>Bacillales</taxon>
        <taxon>Bacillaceae</taxon>
        <taxon>Terrihalobacillus</taxon>
    </lineage>
</organism>
<dbReference type="InterPro" id="IPR001387">
    <property type="entry name" value="Cro/C1-type_HTH"/>
</dbReference>
<dbReference type="CDD" id="cd00093">
    <property type="entry name" value="HTH_XRE"/>
    <property type="match status" value="1"/>
</dbReference>
<comment type="caution">
    <text evidence="3">The sequence shown here is derived from an EMBL/GenBank/DDBJ whole genome shotgun (WGS) entry which is preliminary data.</text>
</comment>
<proteinExistence type="predicted"/>
<name>A0A9X4AMW4_9BACI</name>
<evidence type="ECO:0000313" key="3">
    <source>
        <dbReference type="EMBL" id="MDC3425229.1"/>
    </source>
</evidence>
<dbReference type="GO" id="GO:0005829">
    <property type="term" value="C:cytosol"/>
    <property type="evidence" value="ECO:0007669"/>
    <property type="project" value="TreeGrafter"/>
</dbReference>
<dbReference type="InterPro" id="IPR010982">
    <property type="entry name" value="Lambda_DNA-bd_dom_sf"/>
</dbReference>
<sequence>MTERVMSKVIGERIRKLRKERGLSQEELAHLSSLHPTYIGQLERGEKNATIDTIEKVTKALEISLEELFRFATLNDRESEKVEQLKRLLHRISEDDQDTIMKIINVMLEWKDRTRNHK</sequence>
<evidence type="ECO:0000256" key="1">
    <source>
        <dbReference type="ARBA" id="ARBA00023125"/>
    </source>
</evidence>
<dbReference type="Proteomes" id="UP001145050">
    <property type="component" value="Unassembled WGS sequence"/>
</dbReference>
<evidence type="ECO:0000313" key="4">
    <source>
        <dbReference type="Proteomes" id="UP001145050"/>
    </source>
</evidence>
<keyword evidence="4" id="KW-1185">Reference proteome</keyword>
<dbReference type="EMBL" id="JAMQKB010000012">
    <property type="protein sequence ID" value="MDC3425229.1"/>
    <property type="molecule type" value="Genomic_DNA"/>
</dbReference>
<gene>
    <name evidence="3" type="ORF">NC797_12015</name>
</gene>
<evidence type="ECO:0000259" key="2">
    <source>
        <dbReference type="PROSITE" id="PS50943"/>
    </source>
</evidence>
<dbReference type="SMART" id="SM00530">
    <property type="entry name" value="HTH_XRE"/>
    <property type="match status" value="1"/>
</dbReference>
<accession>A0A9X4AMW4</accession>
<dbReference type="Pfam" id="PF01381">
    <property type="entry name" value="HTH_3"/>
    <property type="match status" value="1"/>
</dbReference>